<evidence type="ECO:0000313" key="9">
    <source>
        <dbReference type="EMBL" id="KAF1990206.1"/>
    </source>
</evidence>
<feature type="transmembrane region" description="Helical" evidence="7">
    <location>
        <begin position="59"/>
        <end position="79"/>
    </location>
</feature>
<keyword evidence="10" id="KW-1185">Reference proteome</keyword>
<evidence type="ECO:0000259" key="8">
    <source>
        <dbReference type="Pfam" id="PF20684"/>
    </source>
</evidence>
<dbReference type="InterPro" id="IPR052337">
    <property type="entry name" value="SAT4-like"/>
</dbReference>
<reference evidence="9" key="1">
    <citation type="journal article" date="2020" name="Stud. Mycol.">
        <title>101 Dothideomycetes genomes: a test case for predicting lifestyles and emergence of pathogens.</title>
        <authorList>
            <person name="Haridas S."/>
            <person name="Albert R."/>
            <person name="Binder M."/>
            <person name="Bloem J."/>
            <person name="Labutti K."/>
            <person name="Salamov A."/>
            <person name="Andreopoulos B."/>
            <person name="Baker S."/>
            <person name="Barry K."/>
            <person name="Bills G."/>
            <person name="Bluhm B."/>
            <person name="Cannon C."/>
            <person name="Castanera R."/>
            <person name="Culley D."/>
            <person name="Daum C."/>
            <person name="Ezra D."/>
            <person name="Gonzalez J."/>
            <person name="Henrissat B."/>
            <person name="Kuo A."/>
            <person name="Liang C."/>
            <person name="Lipzen A."/>
            <person name="Lutzoni F."/>
            <person name="Magnuson J."/>
            <person name="Mondo S."/>
            <person name="Nolan M."/>
            <person name="Ohm R."/>
            <person name="Pangilinan J."/>
            <person name="Park H.-J."/>
            <person name="Ramirez L."/>
            <person name="Alfaro M."/>
            <person name="Sun H."/>
            <person name="Tritt A."/>
            <person name="Yoshinaga Y."/>
            <person name="Zwiers L.-H."/>
            <person name="Turgeon B."/>
            <person name="Goodwin S."/>
            <person name="Spatafora J."/>
            <person name="Crous P."/>
            <person name="Grigoriev I."/>
        </authorList>
    </citation>
    <scope>NUCLEOTIDE SEQUENCE</scope>
    <source>
        <strain evidence="9">CBS 113979</strain>
    </source>
</reference>
<evidence type="ECO:0000256" key="4">
    <source>
        <dbReference type="ARBA" id="ARBA00023136"/>
    </source>
</evidence>
<dbReference type="OrthoDB" id="4682787at2759"/>
<feature type="region of interest" description="Disordered" evidence="6">
    <location>
        <begin position="474"/>
        <end position="509"/>
    </location>
</feature>
<sequence length="509" mass="56212">MARGALAAQQLSPRAADDTSQLSNDFIIVASICTFLTFVTVILRFWTRIKVVRSVGWDDWVTLMSVLTFYVQTASQIVIRVQTDGKTAFPLDALLMTVNMIIVSEVFYLATITLLKIALGIFFLRILIKPWQRTTIYCVMAISTIFGVAMICFASFLCGYVPNPETYLTRKLAGKCVSDESQLGMMYTHGVISAVTDWIYALLPMLMLRDSQLRRREKITVAFIILLGVIGSVASLVRFAYIHDLTASFIDYFPSVVMIGIWSNIEPGLGITASCLATLRPLFRRWLEPLRSYTHDRAAASNTRVYYGKGGASSSSKHVKNGKAGSRSRSCSRPGFSRTASSGILTGIKKTTGTSSFKSTGNSSWLHLDSRPNISSPFQSTRNSFLMPRPPGMSRSRSPSIELGPFLTENPSRPATAVTRDAEEKEWSGGATDEDTYDRYGAKVVLGGRTSSKGWGVGDRDLRFYDPGVNMSYEEGKADEPEFSVYSKSWEDDRPGKTGAGHSVKDITK</sequence>
<feature type="transmembrane region" description="Helical" evidence="7">
    <location>
        <begin position="220"/>
        <end position="241"/>
    </location>
</feature>
<feature type="transmembrane region" description="Helical" evidence="7">
    <location>
        <begin position="187"/>
        <end position="208"/>
    </location>
</feature>
<organism evidence="9 10">
    <name type="scientific">Aulographum hederae CBS 113979</name>
    <dbReference type="NCBI Taxonomy" id="1176131"/>
    <lineage>
        <taxon>Eukaryota</taxon>
        <taxon>Fungi</taxon>
        <taxon>Dikarya</taxon>
        <taxon>Ascomycota</taxon>
        <taxon>Pezizomycotina</taxon>
        <taxon>Dothideomycetes</taxon>
        <taxon>Pleosporomycetidae</taxon>
        <taxon>Aulographales</taxon>
        <taxon>Aulographaceae</taxon>
    </lineage>
</organism>
<dbReference type="EMBL" id="ML977142">
    <property type="protein sequence ID" value="KAF1990206.1"/>
    <property type="molecule type" value="Genomic_DNA"/>
</dbReference>
<evidence type="ECO:0000256" key="3">
    <source>
        <dbReference type="ARBA" id="ARBA00022989"/>
    </source>
</evidence>
<dbReference type="Pfam" id="PF20684">
    <property type="entry name" value="Fung_rhodopsin"/>
    <property type="match status" value="1"/>
</dbReference>
<evidence type="ECO:0000256" key="1">
    <source>
        <dbReference type="ARBA" id="ARBA00004141"/>
    </source>
</evidence>
<dbReference type="PANTHER" id="PTHR33048">
    <property type="entry name" value="PTH11-LIKE INTEGRAL MEMBRANE PROTEIN (AFU_ORTHOLOGUE AFUA_5G11245)"/>
    <property type="match status" value="1"/>
</dbReference>
<proteinExistence type="inferred from homology"/>
<evidence type="ECO:0000256" key="5">
    <source>
        <dbReference type="ARBA" id="ARBA00038359"/>
    </source>
</evidence>
<feature type="transmembrane region" description="Helical" evidence="7">
    <location>
        <begin position="99"/>
        <end position="124"/>
    </location>
</feature>
<keyword evidence="3 7" id="KW-1133">Transmembrane helix</keyword>
<accession>A0A6G1HAF6</accession>
<dbReference type="AlphaFoldDB" id="A0A6G1HAF6"/>
<name>A0A6G1HAF6_9PEZI</name>
<feature type="domain" description="Rhodopsin" evidence="8">
    <location>
        <begin position="43"/>
        <end position="285"/>
    </location>
</feature>
<dbReference type="PANTHER" id="PTHR33048:SF96">
    <property type="entry name" value="INTEGRAL MEMBRANE PROTEIN"/>
    <property type="match status" value="1"/>
</dbReference>
<feature type="transmembrane region" description="Helical" evidence="7">
    <location>
        <begin position="261"/>
        <end position="283"/>
    </location>
</feature>
<feature type="transmembrane region" description="Helical" evidence="7">
    <location>
        <begin position="136"/>
        <end position="162"/>
    </location>
</feature>
<keyword evidence="4 7" id="KW-0472">Membrane</keyword>
<feature type="compositionally biased region" description="Low complexity" evidence="6">
    <location>
        <begin position="346"/>
        <end position="364"/>
    </location>
</feature>
<keyword evidence="2 7" id="KW-0812">Transmembrane</keyword>
<dbReference type="InterPro" id="IPR049326">
    <property type="entry name" value="Rhodopsin_dom_fungi"/>
</dbReference>
<comment type="similarity">
    <text evidence="5">Belongs to the SAT4 family.</text>
</comment>
<evidence type="ECO:0000256" key="2">
    <source>
        <dbReference type="ARBA" id="ARBA00022692"/>
    </source>
</evidence>
<dbReference type="Proteomes" id="UP000800041">
    <property type="component" value="Unassembled WGS sequence"/>
</dbReference>
<gene>
    <name evidence="9" type="ORF">K402DRAFT_369989</name>
</gene>
<evidence type="ECO:0000313" key="10">
    <source>
        <dbReference type="Proteomes" id="UP000800041"/>
    </source>
</evidence>
<evidence type="ECO:0000256" key="7">
    <source>
        <dbReference type="SAM" id="Phobius"/>
    </source>
</evidence>
<feature type="transmembrane region" description="Helical" evidence="7">
    <location>
        <begin position="26"/>
        <end position="47"/>
    </location>
</feature>
<protein>
    <recommendedName>
        <fullName evidence="8">Rhodopsin domain-containing protein</fullName>
    </recommendedName>
</protein>
<feature type="compositionally biased region" description="Polar residues" evidence="6">
    <location>
        <begin position="372"/>
        <end position="384"/>
    </location>
</feature>
<evidence type="ECO:0000256" key="6">
    <source>
        <dbReference type="SAM" id="MobiDB-lite"/>
    </source>
</evidence>
<feature type="region of interest" description="Disordered" evidence="6">
    <location>
        <begin position="309"/>
        <end position="433"/>
    </location>
</feature>
<comment type="subcellular location">
    <subcellularLocation>
        <location evidence="1">Membrane</location>
        <topology evidence="1">Multi-pass membrane protein</topology>
    </subcellularLocation>
</comment>
<dbReference type="GO" id="GO:0016020">
    <property type="term" value="C:membrane"/>
    <property type="evidence" value="ECO:0007669"/>
    <property type="project" value="UniProtKB-SubCell"/>
</dbReference>